<name>A0ABP9WYM0_9CHLR</name>
<evidence type="ECO:0000313" key="1">
    <source>
        <dbReference type="EMBL" id="GAA5527646.1"/>
    </source>
</evidence>
<sequence>MELTAAAIRRYVTARLATHIADIHALPGPCPEWDAGYLDQ</sequence>
<proteinExistence type="predicted"/>
<gene>
    <name evidence="1" type="ORF">Hgul01_01434</name>
</gene>
<reference evidence="1 2" key="1">
    <citation type="submission" date="2024-02" db="EMBL/GenBank/DDBJ databases">
        <title>Herpetosiphon gulosus NBRC 112829.</title>
        <authorList>
            <person name="Ichikawa N."/>
            <person name="Katano-Makiyama Y."/>
            <person name="Hidaka K."/>
        </authorList>
    </citation>
    <scope>NUCLEOTIDE SEQUENCE [LARGE SCALE GENOMIC DNA]</scope>
    <source>
        <strain evidence="1 2">NBRC 112829</strain>
    </source>
</reference>
<dbReference type="RefSeq" id="WP_345721270.1">
    <property type="nucleotide sequence ID" value="NZ_BAABRU010000004.1"/>
</dbReference>
<evidence type="ECO:0000313" key="2">
    <source>
        <dbReference type="Proteomes" id="UP001428290"/>
    </source>
</evidence>
<organism evidence="1 2">
    <name type="scientific">Herpetosiphon gulosus</name>
    <dbReference type="NCBI Taxonomy" id="1973496"/>
    <lineage>
        <taxon>Bacteria</taxon>
        <taxon>Bacillati</taxon>
        <taxon>Chloroflexota</taxon>
        <taxon>Chloroflexia</taxon>
        <taxon>Herpetosiphonales</taxon>
        <taxon>Herpetosiphonaceae</taxon>
        <taxon>Herpetosiphon</taxon>
    </lineage>
</organism>
<dbReference type="EMBL" id="BAABRU010000004">
    <property type="protein sequence ID" value="GAA5527646.1"/>
    <property type="molecule type" value="Genomic_DNA"/>
</dbReference>
<protein>
    <submittedName>
        <fullName evidence="1">Uncharacterized protein</fullName>
    </submittedName>
</protein>
<keyword evidence="2" id="KW-1185">Reference proteome</keyword>
<dbReference type="Proteomes" id="UP001428290">
    <property type="component" value="Unassembled WGS sequence"/>
</dbReference>
<comment type="caution">
    <text evidence="1">The sequence shown here is derived from an EMBL/GenBank/DDBJ whole genome shotgun (WGS) entry which is preliminary data.</text>
</comment>
<accession>A0ABP9WYM0</accession>